<evidence type="ECO:0000313" key="1">
    <source>
        <dbReference type="EMBL" id="KZC09390.1"/>
    </source>
</evidence>
<proteinExistence type="predicted"/>
<dbReference type="EMBL" id="KQ434869">
    <property type="protein sequence ID" value="KZC09390.1"/>
    <property type="molecule type" value="Genomic_DNA"/>
</dbReference>
<accession>A0A154PDX9</accession>
<dbReference type="Proteomes" id="UP000076502">
    <property type="component" value="Unassembled WGS sequence"/>
</dbReference>
<evidence type="ECO:0000313" key="2">
    <source>
        <dbReference type="Proteomes" id="UP000076502"/>
    </source>
</evidence>
<protein>
    <submittedName>
        <fullName evidence="1">Uncharacterized protein</fullName>
    </submittedName>
</protein>
<reference evidence="1 2" key="1">
    <citation type="submission" date="2015-07" db="EMBL/GenBank/DDBJ databases">
        <title>The genome of Dufourea novaeangliae.</title>
        <authorList>
            <person name="Pan H."/>
            <person name="Kapheim K."/>
        </authorList>
    </citation>
    <scope>NUCLEOTIDE SEQUENCE [LARGE SCALE GENOMIC DNA]</scope>
    <source>
        <strain evidence="1">0120121106</strain>
        <tissue evidence="1">Whole body</tissue>
    </source>
</reference>
<dbReference type="AlphaFoldDB" id="A0A154PDX9"/>
<keyword evidence="2" id="KW-1185">Reference proteome</keyword>
<name>A0A154PDX9_DUFNO</name>
<organism evidence="1 2">
    <name type="scientific">Dufourea novaeangliae</name>
    <name type="common">Sweat bee</name>
    <dbReference type="NCBI Taxonomy" id="178035"/>
    <lineage>
        <taxon>Eukaryota</taxon>
        <taxon>Metazoa</taxon>
        <taxon>Ecdysozoa</taxon>
        <taxon>Arthropoda</taxon>
        <taxon>Hexapoda</taxon>
        <taxon>Insecta</taxon>
        <taxon>Pterygota</taxon>
        <taxon>Neoptera</taxon>
        <taxon>Endopterygota</taxon>
        <taxon>Hymenoptera</taxon>
        <taxon>Apocrita</taxon>
        <taxon>Aculeata</taxon>
        <taxon>Apoidea</taxon>
        <taxon>Anthophila</taxon>
        <taxon>Halictidae</taxon>
        <taxon>Rophitinae</taxon>
        <taxon>Dufourea</taxon>
    </lineage>
</organism>
<gene>
    <name evidence="1" type="ORF">WN55_11133</name>
</gene>
<sequence>MWIDVWLGGVGWVWGLVAESAGGNSLYKFVKLTLVCFARVLPETIIRIKGREVRAF</sequence>